<dbReference type="Gene3D" id="3.40.50.1820">
    <property type="entry name" value="alpha/beta hydrolase"/>
    <property type="match status" value="1"/>
</dbReference>
<keyword evidence="6" id="KW-1185">Reference proteome</keyword>
<accession>A0ABT8J2F0</accession>
<dbReference type="InterPro" id="IPR029058">
    <property type="entry name" value="AB_hydrolase_fold"/>
</dbReference>
<evidence type="ECO:0000313" key="6">
    <source>
        <dbReference type="Proteomes" id="UP001174210"/>
    </source>
</evidence>
<dbReference type="Pfam" id="PF06441">
    <property type="entry name" value="EHN"/>
    <property type="match status" value="1"/>
</dbReference>
<evidence type="ECO:0000259" key="4">
    <source>
        <dbReference type="Pfam" id="PF06441"/>
    </source>
</evidence>
<dbReference type="SUPFAM" id="SSF53474">
    <property type="entry name" value="alpha/beta-Hydrolases"/>
    <property type="match status" value="1"/>
</dbReference>
<evidence type="ECO:0000256" key="1">
    <source>
        <dbReference type="ARBA" id="ARBA00010088"/>
    </source>
</evidence>
<dbReference type="EMBL" id="JAROCB010000005">
    <property type="protein sequence ID" value="MDN4599246.1"/>
    <property type="molecule type" value="Genomic_DNA"/>
</dbReference>
<keyword evidence="3 5" id="KW-0378">Hydrolase</keyword>
<dbReference type="PRINTS" id="PR00412">
    <property type="entry name" value="EPOXHYDRLASE"/>
</dbReference>
<dbReference type="InterPro" id="IPR016292">
    <property type="entry name" value="Epoxide_hydrolase"/>
</dbReference>
<evidence type="ECO:0000313" key="5">
    <source>
        <dbReference type="EMBL" id="MDN4599246.1"/>
    </source>
</evidence>
<proteinExistence type="inferred from homology"/>
<organism evidence="5 6">
    <name type="scientific">Leifsonia virtsii</name>
    <dbReference type="NCBI Taxonomy" id="3035915"/>
    <lineage>
        <taxon>Bacteria</taxon>
        <taxon>Bacillati</taxon>
        <taxon>Actinomycetota</taxon>
        <taxon>Actinomycetes</taxon>
        <taxon>Micrococcales</taxon>
        <taxon>Microbacteriaceae</taxon>
        <taxon>Leifsonia</taxon>
    </lineage>
</organism>
<dbReference type="RefSeq" id="WP_301220590.1">
    <property type="nucleotide sequence ID" value="NZ_JAROCB010000005.1"/>
</dbReference>
<dbReference type="PIRSF" id="PIRSF001112">
    <property type="entry name" value="Epoxide_hydrolase"/>
    <property type="match status" value="1"/>
</dbReference>
<dbReference type="Proteomes" id="UP001174210">
    <property type="component" value="Unassembled WGS sequence"/>
</dbReference>
<gene>
    <name evidence="5" type="ORF">P5G59_18995</name>
</gene>
<reference evidence="5" key="1">
    <citation type="submission" date="2023-03" db="EMBL/GenBank/DDBJ databases">
        <title>MT1 and MT2 Draft Genomes of Novel Species.</title>
        <authorList>
            <person name="Venkateswaran K."/>
        </authorList>
    </citation>
    <scope>NUCLEOTIDE SEQUENCE</scope>
    <source>
        <strain evidence="5">F6_8S_P_1A</strain>
    </source>
</reference>
<evidence type="ECO:0000256" key="2">
    <source>
        <dbReference type="ARBA" id="ARBA00022797"/>
    </source>
</evidence>
<protein>
    <submittedName>
        <fullName evidence="5">Epoxide hydrolase</fullName>
    </submittedName>
</protein>
<dbReference type="PANTHER" id="PTHR21661:SF35">
    <property type="entry name" value="EPOXIDE HYDROLASE"/>
    <property type="match status" value="1"/>
</dbReference>
<dbReference type="GO" id="GO:0016787">
    <property type="term" value="F:hydrolase activity"/>
    <property type="evidence" value="ECO:0007669"/>
    <property type="project" value="UniProtKB-KW"/>
</dbReference>
<comment type="similarity">
    <text evidence="1">Belongs to the peptidase S33 family.</text>
</comment>
<dbReference type="InterPro" id="IPR000639">
    <property type="entry name" value="Epox_hydrolase-like"/>
</dbReference>
<sequence length="368" mass="40442">MAAVMEGTQAAPQAVSDDALEDVRQRLRRFRAVRTVDAGAWELGVDGEWLRGLLRHWAEEYDWRRREDELRRRPWVLVDDELPVRLVHHRVGPEAPTVLLLHGWPDSVLRFDRVVPLLSEYNLVIPALPGFPFSAPVAAGGMRAKDIGAAVGSAVAALGYRDYVVSAGDVGTDVAEGLLEAHPGAAAAVHFTDISQYHFLHGLPDDLTPEERQYVEHGKAWQAAEGGYMHEQGTKPATIAAALGDSPAGLAAWIGEKLRSWTDCDGDLSTVFDPDDAVTWIAAYWHTASIGTSFTPYAIPSPKPTGRVELPTVFTVFPKDLVNAPRSFADRFFDVREFRTLERGGHFAAWEQPHDYAAGVVSAVSYAR</sequence>
<dbReference type="PANTHER" id="PTHR21661">
    <property type="entry name" value="EPOXIDE HYDROLASE 1-RELATED"/>
    <property type="match status" value="1"/>
</dbReference>
<feature type="domain" description="Epoxide hydrolase N-terminal" evidence="4">
    <location>
        <begin position="14"/>
        <end position="111"/>
    </location>
</feature>
<name>A0ABT8J2F0_9MICO</name>
<comment type="caution">
    <text evidence="5">The sequence shown here is derived from an EMBL/GenBank/DDBJ whole genome shotgun (WGS) entry which is preliminary data.</text>
</comment>
<keyword evidence="2" id="KW-0058">Aromatic hydrocarbons catabolism</keyword>
<evidence type="ECO:0000256" key="3">
    <source>
        <dbReference type="ARBA" id="ARBA00022801"/>
    </source>
</evidence>
<dbReference type="InterPro" id="IPR010497">
    <property type="entry name" value="Epoxide_hydro_N"/>
</dbReference>